<dbReference type="AlphaFoldDB" id="A0AAU9DAL0"/>
<name>A0AAU9DAL0_9LACO</name>
<dbReference type="Proteomes" id="UP001321861">
    <property type="component" value="Chromosome"/>
</dbReference>
<accession>A0AAU9DAL0</accession>
<protein>
    <recommendedName>
        <fullName evidence="3">TIGR04197 family type VII secretion effector</fullName>
    </recommendedName>
</protein>
<sequence length="83" mass="9024">MDKIASNETKASSAITGLTNVQVNHSKQVSLGRSNITGMKTGTEVNNQILKDISKLVQCVKTQGGKFKQIAAEFNKVDNKIKF</sequence>
<evidence type="ECO:0008006" key="3">
    <source>
        <dbReference type="Google" id="ProtNLM"/>
    </source>
</evidence>
<evidence type="ECO:0000313" key="1">
    <source>
        <dbReference type="EMBL" id="BDR59420.1"/>
    </source>
</evidence>
<reference evidence="1 2" key="1">
    <citation type="journal article" date="2023" name="Microbiol. Spectr.">
        <title>Symbiosis of Carpenter Bees with Uncharacterized Lactic Acid Bacteria Showing NAD Auxotrophy.</title>
        <authorList>
            <person name="Kawasaki S."/>
            <person name="Ozawa K."/>
            <person name="Mori T."/>
            <person name="Yamamoto A."/>
            <person name="Ito M."/>
            <person name="Ohkuma M."/>
            <person name="Sakamoto M."/>
            <person name="Matsutani M."/>
        </authorList>
    </citation>
    <scope>NUCLEOTIDE SEQUENCE [LARGE SCALE GENOMIC DNA]</scope>
    <source>
        <strain evidence="1 2">XA3</strain>
    </source>
</reference>
<dbReference type="EMBL" id="AP026802">
    <property type="protein sequence ID" value="BDR59420.1"/>
    <property type="molecule type" value="Genomic_DNA"/>
</dbReference>
<proteinExistence type="predicted"/>
<dbReference type="KEGG" id="xap:XA3_18610"/>
<keyword evidence="2" id="KW-1185">Reference proteome</keyword>
<dbReference type="NCBIfam" id="TIGR04197">
    <property type="entry name" value="T7SS_SACOL2603"/>
    <property type="match status" value="1"/>
</dbReference>
<gene>
    <name evidence="1" type="ORF">XA3_18610</name>
</gene>
<evidence type="ECO:0000313" key="2">
    <source>
        <dbReference type="Proteomes" id="UP001321861"/>
    </source>
</evidence>
<dbReference type="InterPro" id="IPR021477">
    <property type="entry name" value="TVIIS_effector_SACOL2603_fam"/>
</dbReference>
<organism evidence="1 2">
    <name type="scientific">Xylocopilactobacillus apicola</name>
    <dbReference type="NCBI Taxonomy" id="2932184"/>
    <lineage>
        <taxon>Bacteria</taxon>
        <taxon>Bacillati</taxon>
        <taxon>Bacillota</taxon>
        <taxon>Bacilli</taxon>
        <taxon>Lactobacillales</taxon>
        <taxon>Lactobacillaceae</taxon>
        <taxon>Xylocopilactobacillus</taxon>
    </lineage>
</organism>
<dbReference type="RefSeq" id="WP_317635214.1">
    <property type="nucleotide sequence ID" value="NZ_AP026802.1"/>
</dbReference>